<evidence type="ECO:0000256" key="10">
    <source>
        <dbReference type="ARBA" id="ARBA00022679"/>
    </source>
</evidence>
<comment type="pathway">
    <text evidence="3">Carotenoid biosynthesis; beta-carotene biosynthesis.</text>
</comment>
<dbReference type="InterPro" id="IPR002060">
    <property type="entry name" value="Squ/phyt_synthse"/>
</dbReference>
<evidence type="ECO:0000256" key="2">
    <source>
        <dbReference type="ARBA" id="ARBA00004141"/>
    </source>
</evidence>
<evidence type="ECO:0000256" key="14">
    <source>
        <dbReference type="ARBA" id="ARBA00023136"/>
    </source>
</evidence>
<evidence type="ECO:0000256" key="7">
    <source>
        <dbReference type="ARBA" id="ARBA00012242"/>
    </source>
</evidence>
<evidence type="ECO:0000256" key="19">
    <source>
        <dbReference type="SAM" id="Phobius"/>
    </source>
</evidence>
<evidence type="ECO:0000256" key="1">
    <source>
        <dbReference type="ARBA" id="ARBA00001805"/>
    </source>
</evidence>
<keyword evidence="16" id="KW-0511">Multifunctional enzyme</keyword>
<dbReference type="RefSeq" id="XP_060302615.1">
    <property type="nucleotide sequence ID" value="XM_060434519.1"/>
</dbReference>
<evidence type="ECO:0000256" key="15">
    <source>
        <dbReference type="ARBA" id="ARBA00023235"/>
    </source>
</evidence>
<dbReference type="SFLD" id="SFLDG01212">
    <property type="entry name" value="Phytoene_synthase_like"/>
    <property type="match status" value="1"/>
</dbReference>
<proteinExistence type="inferred from homology"/>
<evidence type="ECO:0000256" key="17">
    <source>
        <dbReference type="ARBA" id="ARBA00029313"/>
    </source>
</evidence>
<dbReference type="GeneID" id="85317789"/>
<dbReference type="Gene3D" id="1.10.600.10">
    <property type="entry name" value="Farnesyl Diphosphate Synthase"/>
    <property type="match status" value="1"/>
</dbReference>
<dbReference type="InterPro" id="IPR033904">
    <property type="entry name" value="Trans_IPPS_HH"/>
</dbReference>
<dbReference type="SFLD" id="SFLDS00005">
    <property type="entry name" value="Isoprenoid_Synthase_Type_I"/>
    <property type="match status" value="1"/>
</dbReference>
<evidence type="ECO:0000256" key="8">
    <source>
        <dbReference type="ARBA" id="ARBA00012396"/>
    </source>
</evidence>
<evidence type="ECO:0000256" key="3">
    <source>
        <dbReference type="ARBA" id="ARBA00005089"/>
    </source>
</evidence>
<dbReference type="PROSITE" id="PS01045">
    <property type="entry name" value="SQUALEN_PHYTOEN_SYN_2"/>
    <property type="match status" value="1"/>
</dbReference>
<keyword evidence="14 19" id="KW-0472">Membrane</keyword>
<dbReference type="InterPro" id="IPR017825">
    <property type="entry name" value="Lycopene_cyclase_dom"/>
</dbReference>
<feature type="transmembrane region" description="Helical" evidence="19">
    <location>
        <begin position="6"/>
        <end position="27"/>
    </location>
</feature>
<dbReference type="NCBIfam" id="TIGR03462">
    <property type="entry name" value="CarR_dom_SF"/>
    <property type="match status" value="2"/>
</dbReference>
<feature type="transmembrane region" description="Helical" evidence="19">
    <location>
        <begin position="34"/>
        <end position="55"/>
    </location>
</feature>
<evidence type="ECO:0000256" key="5">
    <source>
        <dbReference type="ARBA" id="ARBA00008247"/>
    </source>
</evidence>
<evidence type="ECO:0000256" key="18">
    <source>
        <dbReference type="ARBA" id="ARBA00029335"/>
    </source>
</evidence>
<keyword evidence="10" id="KW-0808">Transferase</keyword>
<dbReference type="AlphaFoldDB" id="A0AA40BGC2"/>
<comment type="catalytic activity">
    <reaction evidence="17">
        <text>gamma-carotene = all-trans-beta-carotene</text>
        <dbReference type="Rhea" id="RHEA:32239"/>
        <dbReference type="ChEBI" id="CHEBI:17579"/>
        <dbReference type="ChEBI" id="CHEBI:27740"/>
        <dbReference type="EC" id="5.5.1.19"/>
    </reaction>
</comment>
<dbReference type="PROSITE" id="PS01044">
    <property type="entry name" value="SQUALEN_PHYTOEN_SYN_1"/>
    <property type="match status" value="1"/>
</dbReference>
<dbReference type="Proteomes" id="UP001172101">
    <property type="component" value="Unassembled WGS sequence"/>
</dbReference>
<dbReference type="GO" id="GO:0004311">
    <property type="term" value="F:geranylgeranyl diphosphate synthase activity"/>
    <property type="evidence" value="ECO:0007669"/>
    <property type="project" value="InterPro"/>
</dbReference>
<comment type="pathway">
    <text evidence="4">Carotenoid biosynthesis; phytoene biosynthesis; all-trans-phytoene from geranylgeranyl diphosphate: step 1/1.</text>
</comment>
<dbReference type="PANTHER" id="PTHR31480">
    <property type="entry name" value="BIFUNCTIONAL LYCOPENE CYCLASE/PHYTOENE SYNTHASE"/>
    <property type="match status" value="1"/>
</dbReference>
<feature type="transmembrane region" description="Helical" evidence="19">
    <location>
        <begin position="122"/>
        <end position="141"/>
    </location>
</feature>
<evidence type="ECO:0000313" key="21">
    <source>
        <dbReference type="Proteomes" id="UP001172101"/>
    </source>
</evidence>
<keyword evidence="21" id="KW-1185">Reference proteome</keyword>
<dbReference type="EMBL" id="JAUIRO010000001">
    <property type="protein sequence ID" value="KAK0733738.1"/>
    <property type="molecule type" value="Genomic_DNA"/>
</dbReference>
<evidence type="ECO:0000256" key="9">
    <source>
        <dbReference type="ARBA" id="ARBA00018909"/>
    </source>
</evidence>
<dbReference type="SUPFAM" id="SSF48576">
    <property type="entry name" value="Terpenoid synthases"/>
    <property type="match status" value="1"/>
</dbReference>
<feature type="transmembrane region" description="Helical" evidence="19">
    <location>
        <begin position="224"/>
        <end position="250"/>
    </location>
</feature>
<evidence type="ECO:0000256" key="4">
    <source>
        <dbReference type="ARBA" id="ARBA00005172"/>
    </source>
</evidence>
<keyword evidence="11 19" id="KW-0812">Transmembrane</keyword>
<comment type="catalytic activity">
    <reaction evidence="1">
        <text>2 (2E,6E,10E)-geranylgeranyl diphosphate = 15-cis-phytoene + 2 diphosphate</text>
        <dbReference type="Rhea" id="RHEA:34475"/>
        <dbReference type="ChEBI" id="CHEBI:27787"/>
        <dbReference type="ChEBI" id="CHEBI:33019"/>
        <dbReference type="ChEBI" id="CHEBI:58756"/>
        <dbReference type="EC" id="2.5.1.32"/>
    </reaction>
</comment>
<dbReference type="GO" id="GO:0016117">
    <property type="term" value="P:carotenoid biosynthetic process"/>
    <property type="evidence" value="ECO:0007669"/>
    <property type="project" value="UniProtKB-KW"/>
</dbReference>
<evidence type="ECO:0000256" key="6">
    <source>
        <dbReference type="ARBA" id="ARBA00008406"/>
    </source>
</evidence>
<dbReference type="SFLD" id="SFLDG01018">
    <property type="entry name" value="Squalene/Phytoene_Synthase_Lik"/>
    <property type="match status" value="1"/>
</dbReference>
<dbReference type="Pfam" id="PF00494">
    <property type="entry name" value="SQS_PSY"/>
    <property type="match status" value="1"/>
</dbReference>
<sequence>MAYEYAFVHLKFTIPLALALSLAIYLVTTRAHIFQIASLVVIAFSATLPWDAYLIRHGVWTYPEEAIIGPRAWGIPIEELFFFVIQTYITSCIYILANKPLIHALYLGTQRNPPSWMKRAKLGGQVTLMALALLGACLIKLEGRGTYLGLILAWASPFTFITWTVAGRFILSLPWTSTALPIVLPTVYLWLVDELALGRGTWSIESGTKLGLCLFGVLEMEEAVFFLATNMLIVFGLAVFDQYLAIIFAFPHIFPTVTRSPTPLMLVESRLLDSSKFDLERLQGIADAVHRLKRKSRSFYLANALFSGRLRIDLILLYSFCRVADDLVDNAVSRSEVLSWTSKLKCFLDLRFKENESLGHPPRTLTRDGPRSEVDSFVDEAFLDFARSPLYLLPANVLPPEPLYSLIEGFETDSLFSSTSEEETIFPIADEQDLAKYAHRVAGTVGELCVALILHHCEPEMDQDRQMRLRSAACQMGVALQYVNIARDIVVDARMGRVYLPTTWLKEAGLTPKAMIEHPHGPVVAGLRRILLDRAFLLYRGARETMDLLPSEARGPMVAAVEMYMEIGRVLSETDDFNLREGKATVPTTRRVRTALNALFKG</sequence>
<comment type="similarity">
    <text evidence="5">In the N-terminal section; belongs to the lycopene beta-cyclase family.</text>
</comment>
<evidence type="ECO:0000256" key="16">
    <source>
        <dbReference type="ARBA" id="ARBA00023268"/>
    </source>
</evidence>
<keyword evidence="13 19" id="KW-1133">Transmembrane helix</keyword>
<organism evidence="20 21">
    <name type="scientific">Lasiosphaeria miniovina</name>
    <dbReference type="NCBI Taxonomy" id="1954250"/>
    <lineage>
        <taxon>Eukaryota</taxon>
        <taxon>Fungi</taxon>
        <taxon>Dikarya</taxon>
        <taxon>Ascomycota</taxon>
        <taxon>Pezizomycotina</taxon>
        <taxon>Sordariomycetes</taxon>
        <taxon>Sordariomycetidae</taxon>
        <taxon>Sordariales</taxon>
        <taxon>Lasiosphaeriaceae</taxon>
        <taxon>Lasiosphaeria</taxon>
    </lineage>
</organism>
<dbReference type="GO" id="GO:0051996">
    <property type="term" value="F:squalene synthase [NAD(P)H] activity"/>
    <property type="evidence" value="ECO:0007669"/>
    <property type="project" value="InterPro"/>
</dbReference>
<dbReference type="GO" id="GO:0016020">
    <property type="term" value="C:membrane"/>
    <property type="evidence" value="ECO:0007669"/>
    <property type="project" value="UniProtKB-SubCell"/>
</dbReference>
<evidence type="ECO:0000256" key="11">
    <source>
        <dbReference type="ARBA" id="ARBA00022692"/>
    </source>
</evidence>
<name>A0AA40BGC2_9PEZI</name>
<feature type="transmembrane region" description="Helical" evidence="19">
    <location>
        <begin position="147"/>
        <end position="166"/>
    </location>
</feature>
<comment type="catalytic activity">
    <reaction evidence="18">
        <text>all-trans-lycopene = gamma-carotene</text>
        <dbReference type="Rhea" id="RHEA:32219"/>
        <dbReference type="ChEBI" id="CHEBI:15948"/>
        <dbReference type="ChEBI" id="CHEBI:27740"/>
        <dbReference type="EC" id="5.5.1.19"/>
    </reaction>
</comment>
<dbReference type="GO" id="GO:0016872">
    <property type="term" value="F:intramolecular lyase activity"/>
    <property type="evidence" value="ECO:0007669"/>
    <property type="project" value="InterPro"/>
</dbReference>
<feature type="transmembrane region" description="Helical" evidence="19">
    <location>
        <begin position="80"/>
        <end position="101"/>
    </location>
</feature>
<evidence type="ECO:0000313" key="20">
    <source>
        <dbReference type="EMBL" id="KAK0733738.1"/>
    </source>
</evidence>
<dbReference type="GO" id="GO:0045436">
    <property type="term" value="F:lycopene beta cyclase activity"/>
    <property type="evidence" value="ECO:0007669"/>
    <property type="project" value="UniProtKB-ARBA"/>
</dbReference>
<feature type="transmembrane region" description="Helical" evidence="19">
    <location>
        <begin position="173"/>
        <end position="191"/>
    </location>
</feature>
<dbReference type="CDD" id="cd00683">
    <property type="entry name" value="Trans_IPPS_HH"/>
    <property type="match status" value="1"/>
</dbReference>
<accession>A0AA40BGC2</accession>
<evidence type="ECO:0000256" key="13">
    <source>
        <dbReference type="ARBA" id="ARBA00022989"/>
    </source>
</evidence>
<comment type="subcellular location">
    <subcellularLocation>
        <location evidence="2">Membrane</location>
        <topology evidence="2">Multi-pass membrane protein</topology>
    </subcellularLocation>
</comment>
<comment type="similarity">
    <text evidence="6">In the C-terminal section; belongs to the phytoene/squalene synthase family.</text>
</comment>
<keyword evidence="15" id="KW-0413">Isomerase</keyword>
<evidence type="ECO:0000256" key="12">
    <source>
        <dbReference type="ARBA" id="ARBA00022746"/>
    </source>
</evidence>
<dbReference type="InterPro" id="IPR019845">
    <property type="entry name" value="Squalene/phytoene_synthase_CS"/>
</dbReference>
<reference evidence="20" key="1">
    <citation type="submission" date="2023-06" db="EMBL/GenBank/DDBJ databases">
        <title>Genome-scale phylogeny and comparative genomics of the fungal order Sordariales.</title>
        <authorList>
            <consortium name="Lawrence Berkeley National Laboratory"/>
            <person name="Hensen N."/>
            <person name="Bonometti L."/>
            <person name="Westerberg I."/>
            <person name="Brannstrom I.O."/>
            <person name="Guillou S."/>
            <person name="Cros-Aarteil S."/>
            <person name="Calhoun S."/>
            <person name="Haridas S."/>
            <person name="Kuo A."/>
            <person name="Mondo S."/>
            <person name="Pangilinan J."/>
            <person name="Riley R."/>
            <person name="LaButti K."/>
            <person name="Andreopoulos B."/>
            <person name="Lipzen A."/>
            <person name="Chen C."/>
            <person name="Yanf M."/>
            <person name="Daum C."/>
            <person name="Ng V."/>
            <person name="Clum A."/>
            <person name="Steindorff A."/>
            <person name="Ohm R."/>
            <person name="Martin F."/>
            <person name="Silar P."/>
            <person name="Natvig D."/>
            <person name="Lalanne C."/>
            <person name="Gautier V."/>
            <person name="Ament-velasquez S.L."/>
            <person name="Kruys A."/>
            <person name="Hutchinson M.I."/>
            <person name="Powell A.J."/>
            <person name="Barry K."/>
            <person name="Miller A.N."/>
            <person name="Grigoriev I.V."/>
            <person name="Debuchy R."/>
            <person name="Gladieux P."/>
            <person name="Thoren M.H."/>
            <person name="Johannesson H."/>
        </authorList>
    </citation>
    <scope>NUCLEOTIDE SEQUENCE</scope>
    <source>
        <strain evidence="20">SMH2392-1A</strain>
    </source>
</reference>
<comment type="caution">
    <text evidence="20">The sequence shown here is derived from an EMBL/GenBank/DDBJ whole genome shotgun (WGS) entry which is preliminary data.</text>
</comment>
<keyword evidence="12" id="KW-0125">Carotenoid biosynthesis</keyword>
<dbReference type="EC" id="2.5.1.32" evidence="8"/>
<dbReference type="EC" id="5.5.1.19" evidence="7"/>
<dbReference type="InterPro" id="IPR044843">
    <property type="entry name" value="Trans_IPPS_bact-type"/>
</dbReference>
<protein>
    <recommendedName>
        <fullName evidence="9">Bifunctional lycopene cyclase/phytoene synthase</fullName>
        <ecNumber evidence="8">2.5.1.32</ecNumber>
        <ecNumber evidence="7">5.5.1.19</ecNumber>
    </recommendedName>
</protein>
<dbReference type="InterPro" id="IPR008949">
    <property type="entry name" value="Isoprenoid_synthase_dom_sf"/>
</dbReference>
<gene>
    <name evidence="20" type="ORF">B0T26DRAFT_34558</name>
</gene>